<dbReference type="Gene3D" id="1.10.12.10">
    <property type="entry name" value="Lyase 2-enoyl-coa Hydratase, Chain A, domain 2"/>
    <property type="match status" value="1"/>
</dbReference>
<dbReference type="FunFam" id="1.10.12.10:FF:000004">
    <property type="entry name" value="Delta3,5-delta2,4-dienoyl-CoA isomerase"/>
    <property type="match status" value="1"/>
</dbReference>
<evidence type="ECO:0000313" key="13">
    <source>
        <dbReference type="Proteomes" id="UP000887566"/>
    </source>
</evidence>
<comment type="function">
    <text evidence="11">Isomerization of 3-trans,5-cis-dienoyl-CoA to 2-trans,4-trans-dienoyl-CoA.</text>
</comment>
<dbReference type="InterPro" id="IPR045002">
    <property type="entry name" value="Ech1-like"/>
</dbReference>
<dbReference type="Pfam" id="PF00378">
    <property type="entry name" value="ECH_1"/>
    <property type="match status" value="1"/>
</dbReference>
<dbReference type="Gene3D" id="3.90.226.10">
    <property type="entry name" value="2-enoyl-CoA Hydratase, Chain A, domain 1"/>
    <property type="match status" value="1"/>
</dbReference>
<reference evidence="14" key="1">
    <citation type="submission" date="2022-11" db="UniProtKB">
        <authorList>
            <consortium name="WormBaseParasite"/>
        </authorList>
    </citation>
    <scope>IDENTIFICATION</scope>
</reference>
<comment type="catalytic activity">
    <reaction evidence="9">
        <text>(3E,5Z)-octadienoyl-CoA = (2E,4E)-octadienoyl-CoA</text>
        <dbReference type="Rhea" id="RHEA:45244"/>
        <dbReference type="ChEBI" id="CHEBI:62243"/>
        <dbReference type="ChEBI" id="CHEBI:85108"/>
    </reaction>
</comment>
<dbReference type="InterPro" id="IPR029045">
    <property type="entry name" value="ClpP/crotonase-like_dom_sf"/>
</dbReference>
<comment type="pathway">
    <text evidence="2">Lipid metabolism; fatty acid beta-oxidation.</text>
</comment>
<keyword evidence="8" id="KW-0413">Isomerase</keyword>
<dbReference type="Proteomes" id="UP000887566">
    <property type="component" value="Unplaced"/>
</dbReference>
<comment type="similarity">
    <text evidence="3">Belongs to the enoyl-CoA hydratase/isomerase family.</text>
</comment>
<comment type="subcellular location">
    <subcellularLocation>
        <location evidence="1">Peroxisome</location>
    </subcellularLocation>
</comment>
<proteinExistence type="inferred from homology"/>
<evidence type="ECO:0000256" key="4">
    <source>
        <dbReference type="ARBA" id="ARBA00022832"/>
    </source>
</evidence>
<evidence type="ECO:0000256" key="2">
    <source>
        <dbReference type="ARBA" id="ARBA00005005"/>
    </source>
</evidence>
<dbReference type="FunFam" id="3.90.226.10:FF:000024">
    <property type="entry name" value="Delta3,5-delta2,4-dienoyl-CoA isomerase"/>
    <property type="match status" value="1"/>
</dbReference>
<accession>A0A914VWB6</accession>
<dbReference type="PANTHER" id="PTHR43149">
    <property type="entry name" value="ENOYL-COA HYDRATASE"/>
    <property type="match status" value="1"/>
</dbReference>
<keyword evidence="6" id="KW-0443">Lipid metabolism</keyword>
<evidence type="ECO:0000256" key="8">
    <source>
        <dbReference type="ARBA" id="ARBA00023235"/>
    </source>
</evidence>
<organism evidence="13 14">
    <name type="scientific">Plectus sambesii</name>
    <dbReference type="NCBI Taxonomy" id="2011161"/>
    <lineage>
        <taxon>Eukaryota</taxon>
        <taxon>Metazoa</taxon>
        <taxon>Ecdysozoa</taxon>
        <taxon>Nematoda</taxon>
        <taxon>Chromadorea</taxon>
        <taxon>Plectida</taxon>
        <taxon>Plectina</taxon>
        <taxon>Plectoidea</taxon>
        <taxon>Plectidae</taxon>
        <taxon>Plectus</taxon>
    </lineage>
</organism>
<dbReference type="AlphaFoldDB" id="A0A914VWB6"/>
<dbReference type="PANTHER" id="PTHR43149:SF1">
    <property type="entry name" value="DELTA(3,5)-DELTA(2,4)-DIENOYL-COA ISOMERASE, MITOCHONDRIAL"/>
    <property type="match status" value="1"/>
</dbReference>
<protein>
    <recommendedName>
        <fullName evidence="12">Delta(3,5)-Delta(2,4)-dienoyl-CoA isomerase, mitochondrial</fullName>
    </recommendedName>
</protein>
<keyword evidence="13" id="KW-1185">Reference proteome</keyword>
<evidence type="ECO:0000256" key="9">
    <source>
        <dbReference type="ARBA" id="ARBA00051408"/>
    </source>
</evidence>
<dbReference type="GO" id="GO:0006631">
    <property type="term" value="P:fatty acid metabolic process"/>
    <property type="evidence" value="ECO:0007669"/>
    <property type="project" value="UniProtKB-KW"/>
</dbReference>
<evidence type="ECO:0000256" key="1">
    <source>
        <dbReference type="ARBA" id="ARBA00004275"/>
    </source>
</evidence>
<name>A0A914VWB6_9BILA</name>
<evidence type="ECO:0000256" key="5">
    <source>
        <dbReference type="ARBA" id="ARBA00022990"/>
    </source>
</evidence>
<keyword evidence="5" id="KW-0007">Acetylation</keyword>
<evidence type="ECO:0000256" key="11">
    <source>
        <dbReference type="ARBA" id="ARBA00055786"/>
    </source>
</evidence>
<dbReference type="CDD" id="cd06558">
    <property type="entry name" value="crotonase-like"/>
    <property type="match status" value="1"/>
</dbReference>
<evidence type="ECO:0000256" key="3">
    <source>
        <dbReference type="ARBA" id="ARBA00005254"/>
    </source>
</evidence>
<dbReference type="WBParaSite" id="PSAMB.scaffold2516size22800.g18045.t1">
    <property type="protein sequence ID" value="PSAMB.scaffold2516size22800.g18045.t1"/>
    <property type="gene ID" value="PSAMB.scaffold2516size22800.g18045"/>
</dbReference>
<keyword evidence="4" id="KW-0276">Fatty acid metabolism</keyword>
<dbReference type="InterPro" id="IPR014748">
    <property type="entry name" value="Enoyl-CoA_hydra_C"/>
</dbReference>
<dbReference type="GO" id="GO:0005739">
    <property type="term" value="C:mitochondrion"/>
    <property type="evidence" value="ECO:0007669"/>
    <property type="project" value="TreeGrafter"/>
</dbReference>
<dbReference type="SUPFAM" id="SSF52096">
    <property type="entry name" value="ClpP/crotonase"/>
    <property type="match status" value="1"/>
</dbReference>
<evidence type="ECO:0000256" key="7">
    <source>
        <dbReference type="ARBA" id="ARBA00023140"/>
    </source>
</evidence>
<evidence type="ECO:0000256" key="10">
    <source>
        <dbReference type="ARBA" id="ARBA00052809"/>
    </source>
</evidence>
<sequence length="283" mass="31006">MATSFPSFEHLVLSRPFPFVTHVQMNRPNQRNALNDKIWKELGDAFEFLSTDPDCRSIVLSGAGKCFCSGIDLKSAASGLLMNVEGDEEVDVARKARYARDKIKLYQKYFTAIEECPKPVIVAIHGACFGAGIDMITACDIRYASRDAAFCIKEVDIGLAADVGTLNRLPKIVGNEGLTRELAYTARVFNAEQALNYGLLSKVLANYEEVLAASLNLANEIASKSPVAVQGTKLTLNYSRDHSVRDSLEFVANWNQSQLLSDDVAKSAMAAIAKQDIPVYSKL</sequence>
<evidence type="ECO:0000256" key="12">
    <source>
        <dbReference type="ARBA" id="ARBA00071021"/>
    </source>
</evidence>
<dbReference type="GO" id="GO:0005777">
    <property type="term" value="C:peroxisome"/>
    <property type="evidence" value="ECO:0007669"/>
    <property type="project" value="UniProtKB-SubCell"/>
</dbReference>
<dbReference type="InterPro" id="IPR001753">
    <property type="entry name" value="Enoyl-CoA_hydra/iso"/>
</dbReference>
<evidence type="ECO:0000256" key="6">
    <source>
        <dbReference type="ARBA" id="ARBA00023098"/>
    </source>
</evidence>
<dbReference type="GO" id="GO:0051750">
    <property type="term" value="F:delta(3,5)-delta(2,4)-dienoyl-CoA isomerase activity"/>
    <property type="evidence" value="ECO:0007669"/>
    <property type="project" value="TreeGrafter"/>
</dbReference>
<evidence type="ECO:0000313" key="14">
    <source>
        <dbReference type="WBParaSite" id="PSAMB.scaffold2516size22800.g18045.t1"/>
    </source>
</evidence>
<comment type="catalytic activity">
    <reaction evidence="10">
        <text>(3E,5Z,8Z,11Z,14Z)-eicosapentaenoyl-CoA = (2E,4E,8Z,11Z,14Z)-eicosapentaenoyl-CoA</text>
        <dbReference type="Rhea" id="RHEA:45224"/>
        <dbReference type="ChEBI" id="CHEBI:85090"/>
        <dbReference type="ChEBI" id="CHEBI:85091"/>
    </reaction>
</comment>
<keyword evidence="7" id="KW-0576">Peroxisome</keyword>